<dbReference type="AlphaFoldDB" id="A0A8J8NUH6"/>
<organism evidence="2 3">
    <name type="scientific">Halteria grandinella</name>
    <dbReference type="NCBI Taxonomy" id="5974"/>
    <lineage>
        <taxon>Eukaryota</taxon>
        <taxon>Sar</taxon>
        <taxon>Alveolata</taxon>
        <taxon>Ciliophora</taxon>
        <taxon>Intramacronucleata</taxon>
        <taxon>Spirotrichea</taxon>
        <taxon>Stichotrichia</taxon>
        <taxon>Sporadotrichida</taxon>
        <taxon>Halteriidae</taxon>
        <taxon>Halteria</taxon>
    </lineage>
</organism>
<name>A0A8J8NUH6_HALGN</name>
<proteinExistence type="predicted"/>
<gene>
    <name evidence="2" type="ORF">FGO68_gene5790</name>
</gene>
<feature type="coiled-coil region" evidence="1">
    <location>
        <begin position="92"/>
        <end position="140"/>
    </location>
</feature>
<reference evidence="2" key="1">
    <citation type="submission" date="2019-06" db="EMBL/GenBank/DDBJ databases">
        <authorList>
            <person name="Zheng W."/>
        </authorList>
    </citation>
    <scope>NUCLEOTIDE SEQUENCE</scope>
    <source>
        <strain evidence="2">QDHG01</strain>
    </source>
</reference>
<evidence type="ECO:0000313" key="2">
    <source>
        <dbReference type="EMBL" id="TNV81743.1"/>
    </source>
</evidence>
<keyword evidence="1" id="KW-0175">Coiled coil</keyword>
<protein>
    <submittedName>
        <fullName evidence="2">Uncharacterized protein</fullName>
    </submittedName>
</protein>
<dbReference type="Proteomes" id="UP000785679">
    <property type="component" value="Unassembled WGS sequence"/>
</dbReference>
<dbReference type="EMBL" id="RRYP01005779">
    <property type="protein sequence ID" value="TNV81743.1"/>
    <property type="molecule type" value="Genomic_DNA"/>
</dbReference>
<keyword evidence="3" id="KW-1185">Reference proteome</keyword>
<evidence type="ECO:0000256" key="1">
    <source>
        <dbReference type="SAM" id="Coils"/>
    </source>
</evidence>
<comment type="caution">
    <text evidence="2">The sequence shown here is derived from an EMBL/GenBank/DDBJ whole genome shotgun (WGS) entry which is preliminary data.</text>
</comment>
<evidence type="ECO:0000313" key="3">
    <source>
        <dbReference type="Proteomes" id="UP000785679"/>
    </source>
</evidence>
<sequence length="238" mass="27834">MGSFQALSDFVEKEFKKQEQLRCVAHPKYKAKLYSESEKCFYCYKCLAKEKLIVQNVMPINDMLRLLKREIINQTQEYSAKLDEVCQKYNERENLQIQLHLIERKQQAADKQSKLIELIIQSQENQCRALDEAAKKATQRFNSACKMHIQACRTQALDIKAAATGIPDDYENLVESHTQLVKKGKQIESMYQKVSAQIPDWKVIAPKTEDWKEEFKKYDKLNIDGTVFEQLAEIFKKL</sequence>
<accession>A0A8J8NUH6</accession>